<dbReference type="EMBL" id="CAJNOE010000079">
    <property type="protein sequence ID" value="CAF0874297.1"/>
    <property type="molecule type" value="Genomic_DNA"/>
</dbReference>
<evidence type="ECO:0000313" key="2">
    <source>
        <dbReference type="EMBL" id="CAF0874297.1"/>
    </source>
</evidence>
<keyword evidence="1" id="KW-0472">Membrane</keyword>
<dbReference type="AlphaFoldDB" id="A0A813XD41"/>
<comment type="caution">
    <text evidence="2">The sequence shown here is derived from an EMBL/GenBank/DDBJ whole genome shotgun (WGS) entry which is preliminary data.</text>
</comment>
<evidence type="ECO:0000256" key="1">
    <source>
        <dbReference type="SAM" id="Phobius"/>
    </source>
</evidence>
<keyword evidence="1" id="KW-0812">Transmembrane</keyword>
<feature type="transmembrane region" description="Helical" evidence="1">
    <location>
        <begin position="211"/>
        <end position="232"/>
    </location>
</feature>
<organism evidence="2 4">
    <name type="scientific">Adineta steineri</name>
    <dbReference type="NCBI Taxonomy" id="433720"/>
    <lineage>
        <taxon>Eukaryota</taxon>
        <taxon>Metazoa</taxon>
        <taxon>Spiralia</taxon>
        <taxon>Gnathifera</taxon>
        <taxon>Rotifera</taxon>
        <taxon>Eurotatoria</taxon>
        <taxon>Bdelloidea</taxon>
        <taxon>Adinetida</taxon>
        <taxon>Adinetidae</taxon>
        <taxon>Adineta</taxon>
    </lineage>
</organism>
<dbReference type="Proteomes" id="UP000663868">
    <property type="component" value="Unassembled WGS sequence"/>
</dbReference>
<feature type="transmembrane region" description="Helical" evidence="1">
    <location>
        <begin position="90"/>
        <end position="113"/>
    </location>
</feature>
<feature type="transmembrane region" description="Helical" evidence="1">
    <location>
        <begin position="61"/>
        <end position="78"/>
    </location>
</feature>
<reference evidence="2" key="1">
    <citation type="submission" date="2021-02" db="EMBL/GenBank/DDBJ databases">
        <authorList>
            <person name="Nowell W R."/>
        </authorList>
    </citation>
    <scope>NUCLEOTIDE SEQUENCE</scope>
</reference>
<feature type="transmembrane region" description="Helical" evidence="1">
    <location>
        <begin position="37"/>
        <end position="55"/>
    </location>
</feature>
<dbReference type="Proteomes" id="UP000663860">
    <property type="component" value="Unassembled WGS sequence"/>
</dbReference>
<dbReference type="EMBL" id="CAJOBB010000503">
    <property type="protein sequence ID" value="CAF3694020.1"/>
    <property type="molecule type" value="Genomic_DNA"/>
</dbReference>
<keyword evidence="1" id="KW-1133">Transmembrane helix</keyword>
<name>A0A813XD41_9BILA</name>
<feature type="transmembrane region" description="Helical" evidence="1">
    <location>
        <begin position="244"/>
        <end position="267"/>
    </location>
</feature>
<protein>
    <submittedName>
        <fullName evidence="2">Uncharacterized protein</fullName>
    </submittedName>
</protein>
<gene>
    <name evidence="2" type="ORF">IZO911_LOCUS10832</name>
    <name evidence="3" type="ORF">KXQ929_LOCUS10559</name>
</gene>
<accession>A0A813XD41</accession>
<evidence type="ECO:0000313" key="3">
    <source>
        <dbReference type="EMBL" id="CAF3694020.1"/>
    </source>
</evidence>
<sequence length="293" mass="33576">MTSNYEPISAESLPQQELPSQSKVSTWDTFKHHIPRIIITCIIDVFVPLLVFFLLENHVKPVFALLAASSPPLFMIAYKAIWERSFDSMGFVVSTCLITTAIFALAFNSPYILLLEKSLLTGIGAVVFTITLMPLQCCPKQFQWRPLAYYFYFDLIPVNRTEFGLPDSVFDNNEYTELTGEDNKGKISSMKEATQVYAWVYDHSSSFRISCYFMTSAWAVAFCLDFTIRFILICSNLSIDQIYYWGQITFCILAVLCLILQICTMIIERKHTLAFIEQWKIENLTPSLSTPSR</sequence>
<evidence type="ECO:0000313" key="4">
    <source>
        <dbReference type="Proteomes" id="UP000663860"/>
    </source>
</evidence>
<proteinExistence type="predicted"/>